<comment type="caution">
    <text evidence="2">The sequence shown here is derived from an EMBL/GenBank/DDBJ whole genome shotgun (WGS) entry which is preliminary data.</text>
</comment>
<dbReference type="AlphaFoldDB" id="A0A8J6HDQ1"/>
<feature type="region of interest" description="Disordered" evidence="1">
    <location>
        <begin position="1"/>
        <end position="25"/>
    </location>
</feature>
<dbReference type="Proteomes" id="UP000719412">
    <property type="component" value="Unassembled WGS sequence"/>
</dbReference>
<keyword evidence="3" id="KW-1185">Reference proteome</keyword>
<evidence type="ECO:0000313" key="3">
    <source>
        <dbReference type="Proteomes" id="UP000719412"/>
    </source>
</evidence>
<evidence type="ECO:0000256" key="1">
    <source>
        <dbReference type="SAM" id="MobiDB-lite"/>
    </source>
</evidence>
<evidence type="ECO:0000313" key="2">
    <source>
        <dbReference type="EMBL" id="KAH0812775.1"/>
    </source>
</evidence>
<name>A0A8J6HDQ1_TENMO</name>
<dbReference type="EMBL" id="JABDTM020025805">
    <property type="protein sequence ID" value="KAH0812775.1"/>
    <property type="molecule type" value="Genomic_DNA"/>
</dbReference>
<reference evidence="2" key="2">
    <citation type="submission" date="2021-08" db="EMBL/GenBank/DDBJ databases">
        <authorList>
            <person name="Eriksson T."/>
        </authorList>
    </citation>
    <scope>NUCLEOTIDE SEQUENCE</scope>
    <source>
        <strain evidence="2">Stoneville</strain>
        <tissue evidence="2">Whole head</tissue>
    </source>
</reference>
<reference evidence="2" key="1">
    <citation type="journal article" date="2020" name="J Insects Food Feed">
        <title>The yellow mealworm (Tenebrio molitor) genome: a resource for the emerging insects as food and feed industry.</title>
        <authorList>
            <person name="Eriksson T."/>
            <person name="Andere A."/>
            <person name="Kelstrup H."/>
            <person name="Emery V."/>
            <person name="Picard C."/>
        </authorList>
    </citation>
    <scope>NUCLEOTIDE SEQUENCE</scope>
    <source>
        <strain evidence="2">Stoneville</strain>
        <tissue evidence="2">Whole head</tissue>
    </source>
</reference>
<gene>
    <name evidence="2" type="ORF">GEV33_010018</name>
</gene>
<protein>
    <submittedName>
        <fullName evidence="2">Uncharacterized protein</fullName>
    </submittedName>
</protein>
<sequence length="182" mass="20139">MFDRRPSNVFSGGGAAPDRNSTGQTGNKQLRALLHHGQTAKSDLGQDKHPKLIDLAACIRSRERSTSGLSILRCRQDIHRRTVAKRLARHFAFGRSRVLTPVPPDQVWVFFRDFSTPSHRGMSHITDKTNAGSVPTSQYQYHLPSAPILTVPILNLPANVAEKALESLSSPSSLEGNKKYIF</sequence>
<organism evidence="2 3">
    <name type="scientific">Tenebrio molitor</name>
    <name type="common">Yellow mealworm beetle</name>
    <dbReference type="NCBI Taxonomy" id="7067"/>
    <lineage>
        <taxon>Eukaryota</taxon>
        <taxon>Metazoa</taxon>
        <taxon>Ecdysozoa</taxon>
        <taxon>Arthropoda</taxon>
        <taxon>Hexapoda</taxon>
        <taxon>Insecta</taxon>
        <taxon>Pterygota</taxon>
        <taxon>Neoptera</taxon>
        <taxon>Endopterygota</taxon>
        <taxon>Coleoptera</taxon>
        <taxon>Polyphaga</taxon>
        <taxon>Cucujiformia</taxon>
        <taxon>Tenebrionidae</taxon>
        <taxon>Tenebrio</taxon>
    </lineage>
</organism>
<proteinExistence type="predicted"/>
<accession>A0A8J6HDQ1</accession>